<evidence type="ECO:0000256" key="8">
    <source>
        <dbReference type="SAM" id="Phobius"/>
    </source>
</evidence>
<evidence type="ECO:0000256" key="6">
    <source>
        <dbReference type="ARBA" id="ARBA00023136"/>
    </source>
</evidence>
<evidence type="ECO:0000259" key="9">
    <source>
        <dbReference type="Pfam" id="PF00892"/>
    </source>
</evidence>
<dbReference type="EMBL" id="CP078145">
    <property type="protein sequence ID" value="QXN93401.1"/>
    <property type="molecule type" value="Genomic_DNA"/>
</dbReference>
<dbReference type="InterPro" id="IPR051258">
    <property type="entry name" value="Diverse_Substrate_Transporter"/>
</dbReference>
<feature type="transmembrane region" description="Helical" evidence="8">
    <location>
        <begin position="52"/>
        <end position="71"/>
    </location>
</feature>
<name>A0ABX8RVV9_NOCIO</name>
<comment type="subcellular location">
    <subcellularLocation>
        <location evidence="1">Cell membrane</location>
        <topology evidence="1">Multi-pass membrane protein</topology>
    </subcellularLocation>
</comment>
<feature type="transmembrane region" description="Helical" evidence="8">
    <location>
        <begin position="234"/>
        <end position="257"/>
    </location>
</feature>
<keyword evidence="3" id="KW-1003">Cell membrane</keyword>
<feature type="transmembrane region" description="Helical" evidence="8">
    <location>
        <begin position="293"/>
        <end position="309"/>
    </location>
</feature>
<feature type="transmembrane region" description="Helical" evidence="8">
    <location>
        <begin position="21"/>
        <end position="40"/>
    </location>
</feature>
<proteinExistence type="inferred from homology"/>
<evidence type="ECO:0000313" key="11">
    <source>
        <dbReference type="Proteomes" id="UP000694257"/>
    </source>
</evidence>
<keyword evidence="4 8" id="KW-0812">Transmembrane</keyword>
<feature type="transmembrane region" description="Helical" evidence="8">
    <location>
        <begin position="196"/>
        <end position="214"/>
    </location>
</feature>
<evidence type="ECO:0000256" key="4">
    <source>
        <dbReference type="ARBA" id="ARBA00022692"/>
    </source>
</evidence>
<dbReference type="InterPro" id="IPR000620">
    <property type="entry name" value="EamA_dom"/>
</dbReference>
<feature type="compositionally biased region" description="Basic and acidic residues" evidence="7">
    <location>
        <begin position="315"/>
        <end position="326"/>
    </location>
</feature>
<feature type="transmembrane region" description="Helical" evidence="8">
    <location>
        <begin position="113"/>
        <end position="132"/>
    </location>
</feature>
<comment type="similarity">
    <text evidence="2">Belongs to the EamA transporter family.</text>
</comment>
<feature type="transmembrane region" description="Helical" evidence="8">
    <location>
        <begin position="165"/>
        <end position="184"/>
    </location>
</feature>
<evidence type="ECO:0000256" key="3">
    <source>
        <dbReference type="ARBA" id="ARBA00022475"/>
    </source>
</evidence>
<keyword evidence="11" id="KW-1185">Reference proteome</keyword>
<organism evidence="10 11">
    <name type="scientific">Nocardia iowensis</name>
    <dbReference type="NCBI Taxonomy" id="204891"/>
    <lineage>
        <taxon>Bacteria</taxon>
        <taxon>Bacillati</taxon>
        <taxon>Actinomycetota</taxon>
        <taxon>Actinomycetes</taxon>
        <taxon>Mycobacteriales</taxon>
        <taxon>Nocardiaceae</taxon>
        <taxon>Nocardia</taxon>
    </lineage>
</organism>
<dbReference type="RefSeq" id="WP_218475402.1">
    <property type="nucleotide sequence ID" value="NZ_BAABJN010000001.1"/>
</dbReference>
<keyword evidence="5 8" id="KW-1133">Transmembrane helix</keyword>
<feature type="transmembrane region" description="Helical" evidence="8">
    <location>
        <begin position="83"/>
        <end position="101"/>
    </location>
</feature>
<evidence type="ECO:0000256" key="2">
    <source>
        <dbReference type="ARBA" id="ARBA00007362"/>
    </source>
</evidence>
<gene>
    <name evidence="10" type="ORF">KV110_10110</name>
</gene>
<evidence type="ECO:0000256" key="5">
    <source>
        <dbReference type="ARBA" id="ARBA00022989"/>
    </source>
</evidence>
<sequence>MSDINGSEIVQSRHSTDLRGIGALVLLTASFAMLTVLSRYLAGGFTVAQQVYLRTGVAFLLALAVFSRWIRWRTVLRVGVREWSVIVGRTVLLYVIGTTLFAKATTMTTVSDISFIAALPLVSALGMLMRSVRVTAVRIVFVGGSAVGVAILSGFGGSASSALNYGNLVALVAMVAISLSYLGREWHNGVLNNHELTALTLGVGALGVAFTSVVQRDGLPRIPEQLPPHTSAGMLWAAIGIAGVLSVVNVFLINYAFEHVDPVPGGNMLTLECVWGLLFGLCFFGQVPTWSGIVGGALIVLCALALNVIDGHTAEEAEEPSGRRPPEFAAPNTAEQSLPVVRMYLPEGAGLPRSQREEELAAAQSWIESWVNDATNSPSQRTPTS</sequence>
<feature type="region of interest" description="Disordered" evidence="7">
    <location>
        <begin position="315"/>
        <end position="335"/>
    </location>
</feature>
<reference evidence="10 11" key="1">
    <citation type="submission" date="2021-07" db="EMBL/GenBank/DDBJ databases">
        <title>Whole Genome Sequence of Nocardia Iowensis.</title>
        <authorList>
            <person name="Lamm A."/>
            <person name="Collins-Fairclough A.M."/>
            <person name="Bunk B."/>
            <person name="Sproer C."/>
        </authorList>
    </citation>
    <scope>NUCLEOTIDE SEQUENCE [LARGE SCALE GENOMIC DNA]</scope>
    <source>
        <strain evidence="10 11">NRRL 5646</strain>
    </source>
</reference>
<dbReference type="Proteomes" id="UP000694257">
    <property type="component" value="Chromosome"/>
</dbReference>
<evidence type="ECO:0000256" key="1">
    <source>
        <dbReference type="ARBA" id="ARBA00004651"/>
    </source>
</evidence>
<feature type="domain" description="EamA" evidence="9">
    <location>
        <begin position="165"/>
        <end position="305"/>
    </location>
</feature>
<feature type="transmembrane region" description="Helical" evidence="8">
    <location>
        <begin position="269"/>
        <end position="287"/>
    </location>
</feature>
<evidence type="ECO:0000313" key="10">
    <source>
        <dbReference type="EMBL" id="QXN93401.1"/>
    </source>
</evidence>
<accession>A0ABX8RVV9</accession>
<feature type="transmembrane region" description="Helical" evidence="8">
    <location>
        <begin position="139"/>
        <end position="159"/>
    </location>
</feature>
<dbReference type="Pfam" id="PF00892">
    <property type="entry name" value="EamA"/>
    <property type="match status" value="1"/>
</dbReference>
<dbReference type="PANTHER" id="PTHR42920:SF5">
    <property type="entry name" value="EAMA DOMAIN-CONTAINING PROTEIN"/>
    <property type="match status" value="1"/>
</dbReference>
<protein>
    <submittedName>
        <fullName evidence="10">DMT family transporter</fullName>
    </submittedName>
</protein>
<keyword evidence="6 8" id="KW-0472">Membrane</keyword>
<evidence type="ECO:0000256" key="7">
    <source>
        <dbReference type="SAM" id="MobiDB-lite"/>
    </source>
</evidence>
<dbReference type="PANTHER" id="PTHR42920">
    <property type="entry name" value="OS03G0707200 PROTEIN-RELATED"/>
    <property type="match status" value="1"/>
</dbReference>